<dbReference type="SUPFAM" id="SSF52402">
    <property type="entry name" value="Adenine nucleotide alpha hydrolases-like"/>
    <property type="match status" value="1"/>
</dbReference>
<accession>A0A3N9TDC6</accession>
<dbReference type="OrthoDB" id="9770286at2"/>
<dbReference type="PANTHER" id="PTHR43153:SF1">
    <property type="entry name" value="ELECTRON TRANSFER FLAVOPROTEIN SUBUNIT ALPHA, MITOCHONDRIAL"/>
    <property type="match status" value="1"/>
</dbReference>
<dbReference type="InterPro" id="IPR014729">
    <property type="entry name" value="Rossmann-like_a/b/a_fold"/>
</dbReference>
<comment type="similarity">
    <text evidence="1">Belongs to the ETF alpha-subunit/FixB family.</text>
</comment>
<dbReference type="GO" id="GO:0033539">
    <property type="term" value="P:fatty acid beta-oxidation using acyl-CoA dehydrogenase"/>
    <property type="evidence" value="ECO:0007669"/>
    <property type="project" value="TreeGrafter"/>
</dbReference>
<reference evidence="4 5" key="1">
    <citation type="submission" date="2018-11" db="EMBL/GenBank/DDBJ databases">
        <title>Vibrio LJC006 sp. nov., isolated from seawater during the bloom of the enteromorpha.</title>
        <authorList>
            <person name="Liang J."/>
        </authorList>
    </citation>
    <scope>NUCLEOTIDE SEQUENCE [LARGE SCALE GENOMIC DNA]</scope>
    <source>
        <strain evidence="4 5">LJC006</strain>
    </source>
</reference>
<dbReference type="Gene3D" id="3.40.50.620">
    <property type="entry name" value="HUPs"/>
    <property type="match status" value="1"/>
</dbReference>
<organism evidence="4 5">
    <name type="scientific">Vibrio viridaestus</name>
    <dbReference type="NCBI Taxonomy" id="2487322"/>
    <lineage>
        <taxon>Bacteria</taxon>
        <taxon>Pseudomonadati</taxon>
        <taxon>Pseudomonadota</taxon>
        <taxon>Gammaproteobacteria</taxon>
        <taxon>Vibrionales</taxon>
        <taxon>Vibrionaceae</taxon>
        <taxon>Vibrio</taxon>
    </lineage>
</organism>
<dbReference type="GO" id="GO:0050660">
    <property type="term" value="F:flavin adenine dinucleotide binding"/>
    <property type="evidence" value="ECO:0007669"/>
    <property type="project" value="InterPro"/>
</dbReference>
<dbReference type="InterPro" id="IPR014731">
    <property type="entry name" value="ETF_asu_C"/>
</dbReference>
<dbReference type="Pfam" id="PF01012">
    <property type="entry name" value="ETF"/>
    <property type="match status" value="1"/>
</dbReference>
<dbReference type="InterPro" id="IPR014730">
    <property type="entry name" value="ETF_a/b_N"/>
</dbReference>
<dbReference type="Proteomes" id="UP000281112">
    <property type="component" value="Unassembled WGS sequence"/>
</dbReference>
<dbReference type="SMART" id="SM00893">
    <property type="entry name" value="ETF"/>
    <property type="match status" value="1"/>
</dbReference>
<dbReference type="RefSeq" id="WP_124938191.1">
    <property type="nucleotide sequence ID" value="NZ_RJVQ01000007.1"/>
</dbReference>
<proteinExistence type="inferred from homology"/>
<evidence type="ECO:0000256" key="2">
    <source>
        <dbReference type="ARBA" id="ARBA00022982"/>
    </source>
</evidence>
<sequence length="416" mass="45736">MSEIIIRRDPRAEWIMRNRLHPEHKSFIAETTEERGPSGLIRRYPHRVGFIGPNGIKRIDRLNGSNIAPIALRARNASVEEKLPLHIVDNPDFYVMVVPDMTGGRLTSHDKDILGQAHSLVKEAGNGAVVAIVFGQHKEEHFSTAGVDRLIHIEREEFETYCPELKTRILEQIDTACTPKFWLFPDSISGGFELGARLAALINERPATQAWQVNSNTTTCRAGGGRYDIERATPRVLLLAQECALPIDETDHEVKTLELNFAHSNKELMSLSAIDDLGQMAVDPQSVPLTEAEFILSAGNGIHDWNNFHNAAAVLGATEGASRVAVDDGFMPRHRQVGATGSWVTARVYIAAGISGAIQHLQGIGACDKVIAINTDAGCDMVKRADLSVIADSNELLSELIRLMESFQQEELKDAA</sequence>
<evidence type="ECO:0000259" key="3">
    <source>
        <dbReference type="SMART" id="SM00893"/>
    </source>
</evidence>
<dbReference type="InterPro" id="IPR029035">
    <property type="entry name" value="DHS-like_NAD/FAD-binding_dom"/>
</dbReference>
<dbReference type="AlphaFoldDB" id="A0A3N9TDC6"/>
<keyword evidence="2" id="KW-0249">Electron transport</keyword>
<dbReference type="GO" id="GO:0009055">
    <property type="term" value="F:electron transfer activity"/>
    <property type="evidence" value="ECO:0007669"/>
    <property type="project" value="InterPro"/>
</dbReference>
<evidence type="ECO:0000256" key="1">
    <source>
        <dbReference type="ARBA" id="ARBA00005817"/>
    </source>
</evidence>
<keyword evidence="2" id="KW-0813">Transport</keyword>
<evidence type="ECO:0000313" key="4">
    <source>
        <dbReference type="EMBL" id="RQW62197.1"/>
    </source>
</evidence>
<feature type="domain" description="Electron transfer flavoprotein alpha/beta-subunit N-terminal" evidence="3">
    <location>
        <begin position="95"/>
        <end position="280"/>
    </location>
</feature>
<dbReference type="EMBL" id="RJVQ01000007">
    <property type="protein sequence ID" value="RQW62197.1"/>
    <property type="molecule type" value="Genomic_DNA"/>
</dbReference>
<dbReference type="PANTHER" id="PTHR43153">
    <property type="entry name" value="ELECTRON TRANSFER FLAVOPROTEIN ALPHA"/>
    <property type="match status" value="1"/>
</dbReference>
<evidence type="ECO:0000313" key="5">
    <source>
        <dbReference type="Proteomes" id="UP000281112"/>
    </source>
</evidence>
<dbReference type="Pfam" id="PF00766">
    <property type="entry name" value="ETF_alpha"/>
    <property type="match status" value="1"/>
</dbReference>
<dbReference type="Gene3D" id="3.40.50.1220">
    <property type="entry name" value="TPP-binding domain"/>
    <property type="match status" value="1"/>
</dbReference>
<protein>
    <submittedName>
        <fullName evidence="4">Electron transfer flavoprotein subunit alpha/FixB family protein</fullName>
    </submittedName>
</protein>
<name>A0A3N9TDC6_9VIBR</name>
<comment type="caution">
    <text evidence="4">The sequence shown here is derived from an EMBL/GenBank/DDBJ whole genome shotgun (WGS) entry which is preliminary data.</text>
</comment>
<dbReference type="SUPFAM" id="SSF52467">
    <property type="entry name" value="DHS-like NAD/FAD-binding domain"/>
    <property type="match status" value="1"/>
</dbReference>
<gene>
    <name evidence="4" type="ORF">EES38_15895</name>
</gene>
<keyword evidence="5" id="KW-1185">Reference proteome</keyword>
<dbReference type="InterPro" id="IPR001308">
    <property type="entry name" value="ETF_a/FixB"/>
</dbReference>